<evidence type="ECO:0000256" key="1">
    <source>
        <dbReference type="SAM" id="MobiDB-lite"/>
    </source>
</evidence>
<comment type="caution">
    <text evidence="2">The sequence shown here is derived from an EMBL/GenBank/DDBJ whole genome shotgun (WGS) entry which is preliminary data.</text>
</comment>
<dbReference type="GeneID" id="97400501"/>
<dbReference type="STRING" id="85558.T45_02265"/>
<accession>L7F2K2</accession>
<feature type="region of interest" description="Disordered" evidence="1">
    <location>
        <begin position="92"/>
        <end position="121"/>
    </location>
</feature>
<dbReference type="PATRIC" id="fig|698760.3.peg.5664"/>
<name>L7F2K2_STRT8</name>
<dbReference type="EMBL" id="AEJB01000372">
    <property type="protein sequence ID" value="ELP65522.1"/>
    <property type="molecule type" value="Genomic_DNA"/>
</dbReference>
<evidence type="ECO:0000313" key="2">
    <source>
        <dbReference type="EMBL" id="ELP65522.1"/>
    </source>
</evidence>
<keyword evidence="3" id="KW-1185">Reference proteome</keyword>
<sequence length="121" mass="13048">MTDTPRIHDIVKDIDTNKIGRVMDFVGRCVQLRPIGGGREWDARPERLEPTDLSDALSVDVAEANVRSRRGAAAAANTVVLAGSKDLLTSMQAPRPSAEVDQAQRSGYENLPNACSESGRS</sequence>
<organism evidence="2 3">
    <name type="scientific">Streptomyces turgidiscabies (strain Car8)</name>
    <dbReference type="NCBI Taxonomy" id="698760"/>
    <lineage>
        <taxon>Bacteria</taxon>
        <taxon>Bacillati</taxon>
        <taxon>Actinomycetota</taxon>
        <taxon>Actinomycetes</taxon>
        <taxon>Kitasatosporales</taxon>
        <taxon>Streptomycetaceae</taxon>
        <taxon>Streptomyces</taxon>
    </lineage>
</organism>
<dbReference type="RefSeq" id="WP_006379413.1">
    <property type="nucleotide sequence ID" value="NZ_AEJB01000372.1"/>
</dbReference>
<dbReference type="Proteomes" id="UP000010931">
    <property type="component" value="Unassembled WGS sequence"/>
</dbReference>
<reference evidence="2 3" key="1">
    <citation type="journal article" date="2011" name="Plasmid">
        <title>Streptomyces turgidiscabies Car8 contains a modular pathogenicity island that shares virulence genes with other actinobacterial plant pathogens.</title>
        <authorList>
            <person name="Huguet-Tapia J.C."/>
            <person name="Badger J.H."/>
            <person name="Loria R."/>
            <person name="Pettis G.S."/>
        </authorList>
    </citation>
    <scope>NUCLEOTIDE SEQUENCE [LARGE SCALE GENOMIC DNA]</scope>
    <source>
        <strain evidence="2 3">Car8</strain>
    </source>
</reference>
<dbReference type="AlphaFoldDB" id="L7F2K2"/>
<gene>
    <name evidence="2" type="ORF">STRTUCAR8_06396</name>
</gene>
<protein>
    <submittedName>
        <fullName evidence="2">Uncharacterized protein</fullName>
    </submittedName>
</protein>
<evidence type="ECO:0000313" key="3">
    <source>
        <dbReference type="Proteomes" id="UP000010931"/>
    </source>
</evidence>
<feature type="compositionally biased region" description="Polar residues" evidence="1">
    <location>
        <begin position="103"/>
        <end position="121"/>
    </location>
</feature>
<proteinExistence type="predicted"/>